<dbReference type="PROSITE" id="PS00041">
    <property type="entry name" value="HTH_ARAC_FAMILY_1"/>
    <property type="match status" value="1"/>
</dbReference>
<dbReference type="EMBL" id="FMJE01000003">
    <property type="protein sequence ID" value="SCM81441.1"/>
    <property type="molecule type" value="Genomic_DNA"/>
</dbReference>
<dbReference type="PANTHER" id="PTHR47893">
    <property type="entry name" value="REGULATORY PROTEIN PCHR"/>
    <property type="match status" value="1"/>
</dbReference>
<proteinExistence type="predicted"/>
<feature type="domain" description="HTH araC/xylS-type" evidence="4">
    <location>
        <begin position="229"/>
        <end position="327"/>
    </location>
</feature>
<protein>
    <submittedName>
        <fullName evidence="5">Transcriptional regulator, AraC family</fullName>
    </submittedName>
</protein>
<evidence type="ECO:0000256" key="1">
    <source>
        <dbReference type="ARBA" id="ARBA00023015"/>
    </source>
</evidence>
<dbReference type="PRINTS" id="PR00032">
    <property type="entry name" value="HTHARAC"/>
</dbReference>
<sequence length="328" mass="36788">MMEGAVSKYQIFNPQDENCSVCAGLERIFRTGSFQSELEIPAAIGKGYCRRIVVRPSMAITISDMTFYRKMTMGGRHDHSLCKLAFCLGDGFLCRVGNKEEYEVAGGASYIFSQDRGTGVSSYHSPGQRVLGLNIDIASEVITDFLEQRGGELTHTGIREGFYNGTISPAVRLILSEIMNCRYRDHIKKIYLEGKILELTAICLDETLFAALEPYPVTGLSAYDIEALQKARRILDDNIAAPLTIGKLARLICLNEYKLKTGFKQLFGLPVHAYIIDKRLETARLLMREKKLSITEAALMVGYSDIGRFAEKFRQKYGVNPSEYLKQL</sequence>
<organism evidence="5">
    <name type="scientific">uncultured Sporomusa sp</name>
    <dbReference type="NCBI Taxonomy" id="307249"/>
    <lineage>
        <taxon>Bacteria</taxon>
        <taxon>Bacillati</taxon>
        <taxon>Bacillota</taxon>
        <taxon>Negativicutes</taxon>
        <taxon>Selenomonadales</taxon>
        <taxon>Sporomusaceae</taxon>
        <taxon>Sporomusa</taxon>
        <taxon>environmental samples</taxon>
    </lineage>
</organism>
<dbReference type="AlphaFoldDB" id="A0A212LVA6"/>
<dbReference type="PROSITE" id="PS01124">
    <property type="entry name" value="HTH_ARAC_FAMILY_2"/>
    <property type="match status" value="1"/>
</dbReference>
<keyword evidence="2" id="KW-0238">DNA-binding</keyword>
<dbReference type="InterPro" id="IPR018062">
    <property type="entry name" value="HTH_AraC-typ_CS"/>
</dbReference>
<accession>A0A212LVA6</accession>
<evidence type="ECO:0000256" key="2">
    <source>
        <dbReference type="ARBA" id="ARBA00023125"/>
    </source>
</evidence>
<dbReference type="InterPro" id="IPR009057">
    <property type="entry name" value="Homeodomain-like_sf"/>
</dbReference>
<dbReference type="InterPro" id="IPR020449">
    <property type="entry name" value="Tscrpt_reg_AraC-type_HTH"/>
</dbReference>
<reference evidence="5" key="1">
    <citation type="submission" date="2016-08" db="EMBL/GenBank/DDBJ databases">
        <authorList>
            <person name="Seilhamer J.J."/>
        </authorList>
    </citation>
    <scope>NUCLEOTIDE SEQUENCE</scope>
    <source>
        <strain evidence="5">86</strain>
    </source>
</reference>
<evidence type="ECO:0000313" key="5">
    <source>
        <dbReference type="EMBL" id="SCM81441.1"/>
    </source>
</evidence>
<dbReference type="InterPro" id="IPR018060">
    <property type="entry name" value="HTH_AraC"/>
</dbReference>
<dbReference type="GO" id="GO:0003700">
    <property type="term" value="F:DNA-binding transcription factor activity"/>
    <property type="evidence" value="ECO:0007669"/>
    <property type="project" value="InterPro"/>
</dbReference>
<dbReference type="SMART" id="SM00342">
    <property type="entry name" value="HTH_ARAC"/>
    <property type="match status" value="1"/>
</dbReference>
<dbReference type="Pfam" id="PF12833">
    <property type="entry name" value="HTH_18"/>
    <property type="match status" value="1"/>
</dbReference>
<gene>
    <name evidence="5" type="ORF">KL86SPO_31620</name>
</gene>
<dbReference type="RefSeq" id="WP_288184472.1">
    <property type="nucleotide sequence ID" value="NZ_LT608335.1"/>
</dbReference>
<evidence type="ECO:0000256" key="3">
    <source>
        <dbReference type="ARBA" id="ARBA00023163"/>
    </source>
</evidence>
<dbReference type="Gene3D" id="1.10.10.60">
    <property type="entry name" value="Homeodomain-like"/>
    <property type="match status" value="1"/>
</dbReference>
<dbReference type="SUPFAM" id="SSF46689">
    <property type="entry name" value="Homeodomain-like"/>
    <property type="match status" value="2"/>
</dbReference>
<keyword evidence="3" id="KW-0804">Transcription</keyword>
<dbReference type="GO" id="GO:0043565">
    <property type="term" value="F:sequence-specific DNA binding"/>
    <property type="evidence" value="ECO:0007669"/>
    <property type="project" value="InterPro"/>
</dbReference>
<dbReference type="PANTHER" id="PTHR47893:SF1">
    <property type="entry name" value="REGULATORY PROTEIN PCHR"/>
    <property type="match status" value="1"/>
</dbReference>
<name>A0A212LVA6_9FIRM</name>
<keyword evidence="1" id="KW-0805">Transcription regulation</keyword>
<evidence type="ECO:0000259" key="4">
    <source>
        <dbReference type="PROSITE" id="PS01124"/>
    </source>
</evidence>
<dbReference type="InterPro" id="IPR053142">
    <property type="entry name" value="PchR_regulatory_protein"/>
</dbReference>